<feature type="region of interest" description="Disordered" evidence="1">
    <location>
        <begin position="95"/>
        <end position="119"/>
    </location>
</feature>
<evidence type="ECO:0000313" key="3">
    <source>
        <dbReference type="EMBL" id="MDJ1130580.1"/>
    </source>
</evidence>
<feature type="domain" description="Transposase IS4-like" evidence="2">
    <location>
        <begin position="12"/>
        <end position="160"/>
    </location>
</feature>
<sequence length="177" mass="20031">MSRSCPTTNSLSCSGHKTSKVHLLADDRARPLTWQTSPGQRGDNPMLVPVLEGLRVGRRGPGRPRTRPDRLRGDKAYSSRETRAYLRRRHIKATVAQPGDQRAHRRRKGRAGGRPPAFDKTQYKRRSAAERCVSKWKQFRAVASPYDKRDYIFNGTLTAAAMVIWLHDTVQEPSEGP</sequence>
<accession>A0ABT6ZNE7</accession>
<evidence type="ECO:0000256" key="1">
    <source>
        <dbReference type="SAM" id="MobiDB-lite"/>
    </source>
</evidence>
<feature type="region of interest" description="Disordered" evidence="1">
    <location>
        <begin position="56"/>
        <end position="78"/>
    </location>
</feature>
<feature type="compositionally biased region" description="Basic residues" evidence="1">
    <location>
        <begin position="56"/>
        <end position="65"/>
    </location>
</feature>
<reference evidence="3 4" key="1">
    <citation type="submission" date="2023-05" db="EMBL/GenBank/DDBJ databases">
        <title>Streptantibioticus silvisoli sp. nov., acidotolerant actinomycetes 1 from pine litter.</title>
        <authorList>
            <person name="Swiecimska M."/>
            <person name="Golinska P."/>
            <person name="Sangal V."/>
            <person name="Wachnowicz B."/>
            <person name="Goodfellow M."/>
        </authorList>
    </citation>
    <scope>NUCLEOTIDE SEQUENCE [LARGE SCALE GENOMIC DNA]</scope>
    <source>
        <strain evidence="3 4">DSM 42109</strain>
    </source>
</reference>
<feature type="compositionally biased region" description="Basic and acidic residues" evidence="1">
    <location>
        <begin position="66"/>
        <end position="78"/>
    </location>
</feature>
<dbReference type="InterPro" id="IPR002559">
    <property type="entry name" value="Transposase_11"/>
</dbReference>
<feature type="compositionally biased region" description="Polar residues" evidence="1">
    <location>
        <begin position="1"/>
        <end position="16"/>
    </location>
</feature>
<organism evidence="3 4">
    <name type="scientific">Streptomyces iconiensis</name>
    <dbReference type="NCBI Taxonomy" id="1384038"/>
    <lineage>
        <taxon>Bacteria</taxon>
        <taxon>Bacillati</taxon>
        <taxon>Actinomycetota</taxon>
        <taxon>Actinomycetes</taxon>
        <taxon>Kitasatosporales</taxon>
        <taxon>Streptomycetaceae</taxon>
        <taxon>Streptomyces</taxon>
    </lineage>
</organism>
<dbReference type="PANTHER" id="PTHR30007:SF1">
    <property type="entry name" value="BLR1914 PROTEIN"/>
    <property type="match status" value="1"/>
</dbReference>
<dbReference type="Pfam" id="PF01609">
    <property type="entry name" value="DDE_Tnp_1"/>
    <property type="match status" value="1"/>
</dbReference>
<dbReference type="EMBL" id="JANCPR020000001">
    <property type="protein sequence ID" value="MDJ1130580.1"/>
    <property type="molecule type" value="Genomic_DNA"/>
</dbReference>
<dbReference type="PANTHER" id="PTHR30007">
    <property type="entry name" value="PHP DOMAIN PROTEIN"/>
    <property type="match status" value="1"/>
</dbReference>
<evidence type="ECO:0000313" key="4">
    <source>
        <dbReference type="Proteomes" id="UP001214441"/>
    </source>
</evidence>
<feature type="region of interest" description="Disordered" evidence="1">
    <location>
        <begin position="1"/>
        <end position="20"/>
    </location>
</feature>
<dbReference type="Proteomes" id="UP001214441">
    <property type="component" value="Unassembled WGS sequence"/>
</dbReference>
<gene>
    <name evidence="3" type="ORF">NMN56_001160</name>
</gene>
<name>A0ABT6ZNE7_9ACTN</name>
<proteinExistence type="predicted"/>
<keyword evidence="4" id="KW-1185">Reference proteome</keyword>
<evidence type="ECO:0000259" key="2">
    <source>
        <dbReference type="Pfam" id="PF01609"/>
    </source>
</evidence>
<protein>
    <submittedName>
        <fullName evidence="3">Transposase</fullName>
    </submittedName>
</protein>
<comment type="caution">
    <text evidence="3">The sequence shown here is derived from an EMBL/GenBank/DDBJ whole genome shotgun (WGS) entry which is preliminary data.</text>
</comment>